<keyword evidence="8" id="KW-1185">Reference proteome</keyword>
<keyword evidence="2 3" id="KW-0175">Coiled coil</keyword>
<reference evidence="7 8" key="1">
    <citation type="journal article" date="2018" name="Elife">
        <title>Firefly genomes illuminate parallel origins of bioluminescence in beetles.</title>
        <authorList>
            <person name="Fallon T.R."/>
            <person name="Lower S.E."/>
            <person name="Chang C.H."/>
            <person name="Bessho-Uehara M."/>
            <person name="Martin G.J."/>
            <person name="Bewick A.J."/>
            <person name="Behringer M."/>
            <person name="Debat H.J."/>
            <person name="Wong I."/>
            <person name="Day J.C."/>
            <person name="Suvorov A."/>
            <person name="Silva C.J."/>
            <person name="Stanger-Hall K.F."/>
            <person name="Hall D.W."/>
            <person name="Schmitz R.J."/>
            <person name="Nelson D.R."/>
            <person name="Lewis S.M."/>
            <person name="Shigenobu S."/>
            <person name="Bybee S.M."/>
            <person name="Larracuente A.M."/>
            <person name="Oba Y."/>
            <person name="Weng J.K."/>
        </authorList>
    </citation>
    <scope>NUCLEOTIDE SEQUENCE [LARGE SCALE GENOMIC DNA]</scope>
    <source>
        <strain evidence="7">1611_PpyrPB1</strain>
        <tissue evidence="7">Whole body</tissue>
    </source>
</reference>
<evidence type="ECO:0000259" key="5">
    <source>
        <dbReference type="Pfam" id="PF14772"/>
    </source>
</evidence>
<dbReference type="InterPro" id="IPR039505">
    <property type="entry name" value="DRC1/2_N"/>
</dbReference>
<dbReference type="PANTHER" id="PTHR21625">
    <property type="entry name" value="NYD-SP28 PROTEIN"/>
    <property type="match status" value="1"/>
</dbReference>
<dbReference type="InterPro" id="IPR029440">
    <property type="entry name" value="DRC1_C"/>
</dbReference>
<feature type="coiled-coil region" evidence="3">
    <location>
        <begin position="325"/>
        <end position="377"/>
    </location>
</feature>
<dbReference type="InterPro" id="IPR039750">
    <property type="entry name" value="DRC1/DRC2"/>
</dbReference>
<dbReference type="Pfam" id="PF14775">
    <property type="entry name" value="NYD-SP28_assoc"/>
    <property type="match status" value="1"/>
</dbReference>
<evidence type="ECO:0000313" key="7">
    <source>
        <dbReference type="EMBL" id="KAB0793349.1"/>
    </source>
</evidence>
<dbReference type="FunCoup" id="A0A5N4A7S8">
    <property type="interactions" value="28"/>
</dbReference>
<accession>A0A5N4A7S8</accession>
<dbReference type="PANTHER" id="PTHR21625:SF1">
    <property type="entry name" value="DYNEIN REGULATORY COMPLEX PROTEIN 1"/>
    <property type="match status" value="1"/>
</dbReference>
<sequence>MMYDDETEGKEEIEDKEPLVTSADPNERKLARRLRIERRLEAIRKLNLPEGEEVAETTEKTLLQEQLQKSYKLLENLTIEGNEYVTNVRIANESREANRREQEDLIRKGILEELEHEAITAEAQFSTINEKWTSILSYNDPLQINEEIMNQREKCDVLIKQKDELIAKLKNEVRQSEIKFAEDQQKQVEDIQTLSNRIETQVSLMRRAYRRELELIEDVIQVERKILIDTNDKRWEELHKKRDLEENLNCERKFEQLEEFEEICTNLRVNHQEKYRGIRIKLGNDIENLERELEKIKSLTLINSEKLDYNYQVLKKRESENLIIKSQQKRRINKLQDLINTARAKLGHYLKQTNGEIDRLTANISKLRANILDVEAKADSFSNTNDLKYKQIWDFNKKRVDALLKQILDTDRVLHEQQLGLRWTSPNVALLEKTDLPSYKSASEIVAKMSCRKEPSESEVESDEVGDFDGETVAHRRILRIVLKLIADKSGFLIEEKLKEILEPYSERERSLVKIDGVFSALEIKHKEDIEVLLEYFLPYTHCPICSDQLSAMSASTEREIETYNFSDDGGGSIERPPVMALATETEEGDIMAAVHQPTQVIDSIISAIVDSEDVELDDVTMKTVSIAEETVVVKPKETKLKGSCYKKHPLVISSVYILRALREFLSKFYLAKEGILTMSSRLSRKRSTISRLMSEEDIKTYWERYRTMFSLEREEIWDALLIGLQKYHEILKDRKKLNDEVLELRQQNLQLRNLLASYQRQGDSKLKPPCAVQREIPIKQVFL</sequence>
<evidence type="ECO:0000313" key="8">
    <source>
        <dbReference type="Proteomes" id="UP000327044"/>
    </source>
</evidence>
<evidence type="ECO:0000259" key="6">
    <source>
        <dbReference type="Pfam" id="PF14775"/>
    </source>
</evidence>
<comment type="caution">
    <text evidence="7">The sequence shown here is derived from an EMBL/GenBank/DDBJ whole genome shotgun (WGS) entry which is preliminary data.</text>
</comment>
<dbReference type="AlphaFoldDB" id="A0A5N4A7S8"/>
<evidence type="ECO:0000256" key="4">
    <source>
        <dbReference type="SAM" id="MobiDB-lite"/>
    </source>
</evidence>
<gene>
    <name evidence="7" type="ORF">PPYR_12969</name>
</gene>
<evidence type="ECO:0000256" key="3">
    <source>
        <dbReference type="SAM" id="Coils"/>
    </source>
</evidence>
<comment type="similarity">
    <text evidence="1">Belongs to the DRC1 family.</text>
</comment>
<dbReference type="GO" id="GO:0005858">
    <property type="term" value="C:axonemal dynein complex"/>
    <property type="evidence" value="ECO:0007669"/>
    <property type="project" value="InterPro"/>
</dbReference>
<dbReference type="GO" id="GO:0060285">
    <property type="term" value="P:cilium-dependent cell motility"/>
    <property type="evidence" value="ECO:0007669"/>
    <property type="project" value="TreeGrafter"/>
</dbReference>
<dbReference type="GO" id="GO:0070286">
    <property type="term" value="P:axonemal dynein complex assembly"/>
    <property type="evidence" value="ECO:0007669"/>
    <property type="project" value="InterPro"/>
</dbReference>
<evidence type="ECO:0000256" key="1">
    <source>
        <dbReference type="ARBA" id="ARBA00009688"/>
    </source>
</evidence>
<feature type="domain" description="Dynein regulatory complex protein 1/2 N-terminal" evidence="5">
    <location>
        <begin position="91"/>
        <end position="191"/>
    </location>
</feature>
<dbReference type="Proteomes" id="UP000327044">
    <property type="component" value="Unassembled WGS sequence"/>
</dbReference>
<dbReference type="OrthoDB" id="10260459at2759"/>
<evidence type="ECO:0008006" key="9">
    <source>
        <dbReference type="Google" id="ProtNLM"/>
    </source>
</evidence>
<organism evidence="7 8">
    <name type="scientific">Photinus pyralis</name>
    <name type="common">Common eastern firefly</name>
    <name type="synonym">Lampyris pyralis</name>
    <dbReference type="NCBI Taxonomy" id="7054"/>
    <lineage>
        <taxon>Eukaryota</taxon>
        <taxon>Metazoa</taxon>
        <taxon>Ecdysozoa</taxon>
        <taxon>Arthropoda</taxon>
        <taxon>Hexapoda</taxon>
        <taxon>Insecta</taxon>
        <taxon>Pterygota</taxon>
        <taxon>Neoptera</taxon>
        <taxon>Endopterygota</taxon>
        <taxon>Coleoptera</taxon>
        <taxon>Polyphaga</taxon>
        <taxon>Elateriformia</taxon>
        <taxon>Elateroidea</taxon>
        <taxon>Lampyridae</taxon>
        <taxon>Lampyrinae</taxon>
        <taxon>Photinus</taxon>
    </lineage>
</organism>
<dbReference type="Pfam" id="PF14772">
    <property type="entry name" value="NYD-SP28"/>
    <property type="match status" value="1"/>
</dbReference>
<dbReference type="GO" id="GO:0003352">
    <property type="term" value="P:regulation of cilium movement"/>
    <property type="evidence" value="ECO:0007669"/>
    <property type="project" value="TreeGrafter"/>
</dbReference>
<dbReference type="InParanoid" id="A0A5N4A7S8"/>
<feature type="compositionally biased region" description="Acidic residues" evidence="4">
    <location>
        <begin position="1"/>
        <end position="15"/>
    </location>
</feature>
<feature type="domain" description="Dynein regulatory complex protein 1 C-terminal" evidence="6">
    <location>
        <begin position="702"/>
        <end position="759"/>
    </location>
</feature>
<feature type="coiled-coil region" evidence="3">
    <location>
        <begin position="111"/>
        <end position="201"/>
    </location>
</feature>
<feature type="region of interest" description="Disordered" evidence="4">
    <location>
        <begin position="1"/>
        <end position="24"/>
    </location>
</feature>
<feature type="coiled-coil region" evidence="3">
    <location>
        <begin position="728"/>
        <end position="762"/>
    </location>
</feature>
<proteinExistence type="inferred from homology"/>
<evidence type="ECO:0000256" key="2">
    <source>
        <dbReference type="ARBA" id="ARBA00023054"/>
    </source>
</evidence>
<protein>
    <recommendedName>
        <fullName evidence="9">Dynein regulatory complex protein 1</fullName>
    </recommendedName>
</protein>
<name>A0A5N4A7S8_PHOPY</name>
<dbReference type="EMBL" id="VVIM01000009">
    <property type="protein sequence ID" value="KAB0793349.1"/>
    <property type="molecule type" value="Genomic_DNA"/>
</dbReference>